<dbReference type="InterPro" id="IPR015231">
    <property type="entry name" value="DUF1934"/>
</dbReference>
<sequence>MNKVPVRIEIHTSQTLEDGTAQTYDSREGGFLYQKGTSFYLSYLEASEDGETGTQTIWKVEPEQVSLIRQGETGLRALFKMGSAERTALVTPHGILPIEIDTFHLEHDFTPEGGFLRVGYNMDIGGAMTRMELELRVKRQEPIFAASKNISKK</sequence>
<dbReference type="Gene3D" id="2.40.128.20">
    <property type="match status" value="1"/>
</dbReference>
<dbReference type="RefSeq" id="WP_380025387.1">
    <property type="nucleotide sequence ID" value="NZ_JBHSHC010000060.1"/>
</dbReference>
<accession>A0ABV9Q222</accession>
<gene>
    <name evidence="1" type="ORF">ACFO8Q_08830</name>
</gene>
<protein>
    <submittedName>
        <fullName evidence="1">DUF1934 domain-containing protein</fullName>
    </submittedName>
</protein>
<evidence type="ECO:0000313" key="1">
    <source>
        <dbReference type="EMBL" id="MFC4767467.1"/>
    </source>
</evidence>
<proteinExistence type="predicted"/>
<dbReference type="EMBL" id="JBHSHC010000060">
    <property type="protein sequence ID" value="MFC4767467.1"/>
    <property type="molecule type" value="Genomic_DNA"/>
</dbReference>
<name>A0ABV9Q222_9BACL</name>
<organism evidence="1 2">
    <name type="scientific">Effusibacillus consociatus</name>
    <dbReference type="NCBI Taxonomy" id="1117041"/>
    <lineage>
        <taxon>Bacteria</taxon>
        <taxon>Bacillati</taxon>
        <taxon>Bacillota</taxon>
        <taxon>Bacilli</taxon>
        <taxon>Bacillales</taxon>
        <taxon>Alicyclobacillaceae</taxon>
        <taxon>Effusibacillus</taxon>
    </lineage>
</organism>
<dbReference type="Pfam" id="PF09148">
    <property type="entry name" value="DUF1934"/>
    <property type="match status" value="1"/>
</dbReference>
<keyword evidence="2" id="KW-1185">Reference proteome</keyword>
<comment type="caution">
    <text evidence="1">The sequence shown here is derived from an EMBL/GenBank/DDBJ whole genome shotgun (WGS) entry which is preliminary data.</text>
</comment>
<dbReference type="InterPro" id="IPR012674">
    <property type="entry name" value="Calycin"/>
</dbReference>
<reference evidence="2" key="1">
    <citation type="journal article" date="2019" name="Int. J. Syst. Evol. Microbiol.">
        <title>The Global Catalogue of Microorganisms (GCM) 10K type strain sequencing project: providing services to taxonomists for standard genome sequencing and annotation.</title>
        <authorList>
            <consortium name="The Broad Institute Genomics Platform"/>
            <consortium name="The Broad Institute Genome Sequencing Center for Infectious Disease"/>
            <person name="Wu L."/>
            <person name="Ma J."/>
        </authorList>
    </citation>
    <scope>NUCLEOTIDE SEQUENCE [LARGE SCALE GENOMIC DNA]</scope>
    <source>
        <strain evidence="2">WYCCWR 12678</strain>
    </source>
</reference>
<dbReference type="SUPFAM" id="SSF50814">
    <property type="entry name" value="Lipocalins"/>
    <property type="match status" value="1"/>
</dbReference>
<evidence type="ECO:0000313" key="2">
    <source>
        <dbReference type="Proteomes" id="UP001596002"/>
    </source>
</evidence>
<dbReference type="Proteomes" id="UP001596002">
    <property type="component" value="Unassembled WGS sequence"/>
</dbReference>